<protein>
    <submittedName>
        <fullName evidence="2">Uncharacterized protein</fullName>
    </submittedName>
</protein>
<feature type="region of interest" description="Disordered" evidence="1">
    <location>
        <begin position="49"/>
        <end position="77"/>
    </location>
</feature>
<reference evidence="2 3" key="1">
    <citation type="journal article" date="2019" name="Commun. Biol.">
        <title>The bagworm genome reveals a unique fibroin gene that provides high tensile strength.</title>
        <authorList>
            <person name="Kono N."/>
            <person name="Nakamura H."/>
            <person name="Ohtoshi R."/>
            <person name="Tomita M."/>
            <person name="Numata K."/>
            <person name="Arakawa K."/>
        </authorList>
    </citation>
    <scope>NUCLEOTIDE SEQUENCE [LARGE SCALE GENOMIC DNA]</scope>
</reference>
<name>A0A4C1XP40_EUMVA</name>
<gene>
    <name evidence="2" type="ORF">EVAR_43043_1</name>
</gene>
<dbReference type="AlphaFoldDB" id="A0A4C1XP40"/>
<dbReference type="EMBL" id="BGZK01000885">
    <property type="protein sequence ID" value="GBP64027.1"/>
    <property type="molecule type" value="Genomic_DNA"/>
</dbReference>
<comment type="caution">
    <text evidence="2">The sequence shown here is derived from an EMBL/GenBank/DDBJ whole genome shotgun (WGS) entry which is preliminary data.</text>
</comment>
<feature type="compositionally biased region" description="Basic and acidic residues" evidence="1">
    <location>
        <begin position="51"/>
        <end position="60"/>
    </location>
</feature>
<evidence type="ECO:0000313" key="2">
    <source>
        <dbReference type="EMBL" id="GBP64027.1"/>
    </source>
</evidence>
<accession>A0A4C1XP40</accession>
<proteinExistence type="predicted"/>
<organism evidence="2 3">
    <name type="scientific">Eumeta variegata</name>
    <name type="common">Bagworm moth</name>
    <name type="synonym">Eumeta japonica</name>
    <dbReference type="NCBI Taxonomy" id="151549"/>
    <lineage>
        <taxon>Eukaryota</taxon>
        <taxon>Metazoa</taxon>
        <taxon>Ecdysozoa</taxon>
        <taxon>Arthropoda</taxon>
        <taxon>Hexapoda</taxon>
        <taxon>Insecta</taxon>
        <taxon>Pterygota</taxon>
        <taxon>Neoptera</taxon>
        <taxon>Endopterygota</taxon>
        <taxon>Lepidoptera</taxon>
        <taxon>Glossata</taxon>
        <taxon>Ditrysia</taxon>
        <taxon>Tineoidea</taxon>
        <taxon>Psychidae</taxon>
        <taxon>Oiketicinae</taxon>
        <taxon>Eumeta</taxon>
    </lineage>
</organism>
<evidence type="ECO:0000256" key="1">
    <source>
        <dbReference type="SAM" id="MobiDB-lite"/>
    </source>
</evidence>
<dbReference type="Proteomes" id="UP000299102">
    <property type="component" value="Unassembled WGS sequence"/>
</dbReference>
<keyword evidence="3" id="KW-1185">Reference proteome</keyword>
<sequence>MNLSHSPRGPRARPPASLPAAVARTSRGPPTRPVFTSLFQWVRPRRGRASLKFEARRGSKGEASAPRRPSPAPAGSFRNWVNLDLAASAARRPLP</sequence>
<feature type="region of interest" description="Disordered" evidence="1">
    <location>
        <begin position="1"/>
        <end position="34"/>
    </location>
</feature>
<evidence type="ECO:0000313" key="3">
    <source>
        <dbReference type="Proteomes" id="UP000299102"/>
    </source>
</evidence>